<dbReference type="PANTHER" id="PTHR46187:SF3">
    <property type="entry name" value="ALKALINE CERAMIDASE 3"/>
    <property type="match status" value="1"/>
</dbReference>
<comment type="caution">
    <text evidence="8">Lacks conserved residue(s) required for the propagation of feature annotation.</text>
</comment>
<feature type="binding site" evidence="7">
    <location>
        <position position="30"/>
    </location>
    <ligand>
        <name>Ca(2+)</name>
        <dbReference type="ChEBI" id="CHEBI:29108"/>
    </ligand>
</feature>
<evidence type="ECO:0000256" key="4">
    <source>
        <dbReference type="ARBA" id="ARBA00022801"/>
    </source>
</evidence>
<dbReference type="Proteomes" id="UP001186944">
    <property type="component" value="Unassembled WGS sequence"/>
</dbReference>
<accession>A0AA88XZU1</accession>
<protein>
    <recommendedName>
        <fullName evidence="8">Alkaline ceramidase</fullName>
        <ecNumber evidence="8">3.5.1.-</ecNumber>
    </recommendedName>
</protein>
<evidence type="ECO:0000256" key="6">
    <source>
        <dbReference type="ARBA" id="ARBA00023136"/>
    </source>
</evidence>
<feature type="binding site" evidence="7">
    <location>
        <position position="16"/>
    </location>
    <ligand>
        <name>Ca(2+)</name>
        <dbReference type="ChEBI" id="CHEBI:29108"/>
    </ligand>
</feature>
<dbReference type="EMBL" id="VSWD01000008">
    <property type="protein sequence ID" value="KAK3094993.1"/>
    <property type="molecule type" value="Genomic_DNA"/>
</dbReference>
<dbReference type="GO" id="GO:0006672">
    <property type="term" value="P:ceramide metabolic process"/>
    <property type="evidence" value="ECO:0007669"/>
    <property type="project" value="InterPro"/>
</dbReference>
<feature type="binding site" evidence="7">
    <location>
        <position position="17"/>
    </location>
    <ligand>
        <name>Ca(2+)</name>
        <dbReference type="ChEBI" id="CHEBI:29108"/>
    </ligand>
</feature>
<evidence type="ECO:0000313" key="9">
    <source>
        <dbReference type="EMBL" id="KAK3094993.1"/>
    </source>
</evidence>
<dbReference type="PANTHER" id="PTHR46187">
    <property type="entry name" value="ALKALINE CERAMIDASE 3"/>
    <property type="match status" value="1"/>
</dbReference>
<comment type="similarity">
    <text evidence="2 8">Belongs to the alkaline ceramidase family.</text>
</comment>
<comment type="function">
    <text evidence="8">Hydrolyzes the sphingolipid ceramide into sphingosine and free fatty acid.</text>
</comment>
<organism evidence="9 10">
    <name type="scientific">Pinctada imbricata</name>
    <name type="common">Atlantic pearl-oyster</name>
    <name type="synonym">Pinctada martensii</name>
    <dbReference type="NCBI Taxonomy" id="66713"/>
    <lineage>
        <taxon>Eukaryota</taxon>
        <taxon>Metazoa</taxon>
        <taxon>Spiralia</taxon>
        <taxon>Lophotrochozoa</taxon>
        <taxon>Mollusca</taxon>
        <taxon>Bivalvia</taxon>
        <taxon>Autobranchia</taxon>
        <taxon>Pteriomorphia</taxon>
        <taxon>Pterioida</taxon>
        <taxon>Pterioidea</taxon>
        <taxon>Pteriidae</taxon>
        <taxon>Pinctada</taxon>
    </lineage>
</organism>
<keyword evidence="10" id="KW-1185">Reference proteome</keyword>
<keyword evidence="5 8" id="KW-1133">Transmembrane helix</keyword>
<feature type="binding site" evidence="7">
    <location>
        <position position="21"/>
    </location>
    <ligand>
        <name>Ca(2+)</name>
        <dbReference type="ChEBI" id="CHEBI:29108"/>
    </ligand>
</feature>
<sequence>MAPVDGLWGSPTATIDWCEENYKVTPFIAEFWNTLSNIFFIIPSILMFYIAVIERHEDRYIWCHISVFSKFVIHI</sequence>
<dbReference type="EC" id="3.5.1.-" evidence="8"/>
<feature type="transmembrane region" description="Helical" evidence="8">
    <location>
        <begin position="31"/>
        <end position="52"/>
    </location>
</feature>
<evidence type="ECO:0000256" key="7">
    <source>
        <dbReference type="PIRSR" id="PIRSR608901-1"/>
    </source>
</evidence>
<dbReference type="Pfam" id="PF05875">
    <property type="entry name" value="Ceramidase"/>
    <property type="match status" value="1"/>
</dbReference>
<gene>
    <name evidence="9" type="ORF">FSP39_008837</name>
</gene>
<evidence type="ECO:0000313" key="10">
    <source>
        <dbReference type="Proteomes" id="UP001186944"/>
    </source>
</evidence>
<comment type="caution">
    <text evidence="9">The sequence shown here is derived from an EMBL/GenBank/DDBJ whole genome shotgun (WGS) entry which is preliminary data.</text>
</comment>
<dbReference type="AlphaFoldDB" id="A0AA88XZU1"/>
<keyword evidence="4 8" id="KW-0378">Hydrolase</keyword>
<dbReference type="GO" id="GO:0046872">
    <property type="term" value="F:metal ion binding"/>
    <property type="evidence" value="ECO:0007669"/>
    <property type="project" value="UniProtKB-KW"/>
</dbReference>
<proteinExistence type="inferred from homology"/>
<comment type="subcellular location">
    <subcellularLocation>
        <location evidence="1">Membrane</location>
        <topology evidence="1">Multi-pass membrane protein</topology>
    </subcellularLocation>
</comment>
<dbReference type="GO" id="GO:0005789">
    <property type="term" value="C:endoplasmic reticulum membrane"/>
    <property type="evidence" value="ECO:0007669"/>
    <property type="project" value="TreeGrafter"/>
</dbReference>
<evidence type="ECO:0000256" key="3">
    <source>
        <dbReference type="ARBA" id="ARBA00022692"/>
    </source>
</evidence>
<evidence type="ECO:0000256" key="2">
    <source>
        <dbReference type="ARBA" id="ARBA00009780"/>
    </source>
</evidence>
<name>A0AA88XZU1_PINIB</name>
<dbReference type="InterPro" id="IPR008901">
    <property type="entry name" value="ACER"/>
</dbReference>
<evidence type="ECO:0000256" key="8">
    <source>
        <dbReference type="RuleBase" id="RU364079"/>
    </source>
</evidence>
<keyword evidence="7" id="KW-0106">Calcium</keyword>
<keyword evidence="7" id="KW-0479">Metal-binding</keyword>
<evidence type="ECO:0000256" key="1">
    <source>
        <dbReference type="ARBA" id="ARBA00004141"/>
    </source>
</evidence>
<keyword evidence="6 8" id="KW-0472">Membrane</keyword>
<keyword evidence="3 8" id="KW-0812">Transmembrane</keyword>
<reference evidence="9" key="1">
    <citation type="submission" date="2019-08" db="EMBL/GenBank/DDBJ databases">
        <title>The improved chromosome-level genome for the pearl oyster Pinctada fucata martensii using PacBio sequencing and Hi-C.</title>
        <authorList>
            <person name="Zheng Z."/>
        </authorList>
    </citation>
    <scope>NUCLEOTIDE SEQUENCE</scope>
    <source>
        <strain evidence="9">ZZ-2019</strain>
        <tissue evidence="9">Adductor muscle</tissue>
    </source>
</reference>
<evidence type="ECO:0000256" key="5">
    <source>
        <dbReference type="ARBA" id="ARBA00022989"/>
    </source>
</evidence>
<keyword evidence="8" id="KW-0443">Lipid metabolism</keyword>
<feature type="binding site" evidence="7">
    <location>
        <position position="19"/>
    </location>
    <ligand>
        <name>Ca(2+)</name>
        <dbReference type="ChEBI" id="CHEBI:29108"/>
    </ligand>
</feature>
<dbReference type="GO" id="GO:0016811">
    <property type="term" value="F:hydrolase activity, acting on carbon-nitrogen (but not peptide) bonds, in linear amides"/>
    <property type="evidence" value="ECO:0007669"/>
    <property type="project" value="InterPro"/>
</dbReference>